<proteinExistence type="predicted"/>
<feature type="compositionally biased region" description="Gly residues" evidence="1">
    <location>
        <begin position="48"/>
        <end position="69"/>
    </location>
</feature>
<protein>
    <submittedName>
        <fullName evidence="2">Uncharacterized protein</fullName>
    </submittedName>
</protein>
<dbReference type="EMBL" id="UPHM01000111">
    <property type="protein sequence ID" value="VAZ98057.1"/>
    <property type="molecule type" value="Genomic_DNA"/>
</dbReference>
<feature type="region of interest" description="Disordered" evidence="1">
    <location>
        <begin position="48"/>
        <end position="77"/>
    </location>
</feature>
<accession>A0ABY6RMJ9</accession>
<feature type="compositionally biased region" description="Basic residues" evidence="1">
    <location>
        <begin position="132"/>
        <end position="141"/>
    </location>
</feature>
<feature type="region of interest" description="Disordered" evidence="1">
    <location>
        <begin position="112"/>
        <end position="141"/>
    </location>
</feature>
<dbReference type="Proteomes" id="UP000271464">
    <property type="component" value="Unassembled WGS sequence"/>
</dbReference>
<reference evidence="2 3" key="1">
    <citation type="submission" date="2018-09" db="EMBL/GenBank/DDBJ databases">
        <authorList>
            <person name="Tagini F."/>
        </authorList>
    </citation>
    <scope>NUCLEOTIDE SEQUENCE [LARGE SCALE GENOMIC DNA]</scope>
    <source>
        <strain evidence="2 3">MK4</strain>
    </source>
</reference>
<keyword evidence="3" id="KW-1185">Reference proteome</keyword>
<sequence>MQALYWAGGSGPTFSTPHRAFHARISALTWAHSASACSALMSLGSTGMGGGVGSRGKGKDGAAGAGTSPGGPKPSIWTPLLPVPGVVSDGAVLAGPVSSVTGAGVGGDACVASPGPATDAAAEGGQGAGTWRQRHRRRDAR</sequence>
<evidence type="ECO:0000313" key="3">
    <source>
        <dbReference type="Proteomes" id="UP000271464"/>
    </source>
</evidence>
<organism evidence="2 3">
    <name type="scientific">Mycobacterium persicum</name>
    <dbReference type="NCBI Taxonomy" id="1487726"/>
    <lineage>
        <taxon>Bacteria</taxon>
        <taxon>Bacillati</taxon>
        <taxon>Actinomycetota</taxon>
        <taxon>Actinomycetes</taxon>
        <taxon>Mycobacteriales</taxon>
        <taxon>Mycobacteriaceae</taxon>
        <taxon>Mycobacterium</taxon>
    </lineage>
</organism>
<comment type="caution">
    <text evidence="2">The sequence shown here is derived from an EMBL/GenBank/DDBJ whole genome shotgun (WGS) entry which is preliminary data.</text>
</comment>
<evidence type="ECO:0000256" key="1">
    <source>
        <dbReference type="SAM" id="MobiDB-lite"/>
    </source>
</evidence>
<name>A0ABY6RMJ9_9MYCO</name>
<gene>
    <name evidence="2" type="ORF">LAUMK4_04080</name>
</gene>
<evidence type="ECO:0000313" key="2">
    <source>
        <dbReference type="EMBL" id="VAZ98057.1"/>
    </source>
</evidence>